<evidence type="ECO:0000259" key="5">
    <source>
        <dbReference type="PROSITE" id="PS50850"/>
    </source>
</evidence>
<feature type="transmembrane region" description="Helical" evidence="4">
    <location>
        <begin position="236"/>
        <end position="254"/>
    </location>
</feature>
<organism evidence="6 7">
    <name type="scientific">Petromyces alliaceus</name>
    <name type="common">Aspergillus alliaceus</name>
    <dbReference type="NCBI Taxonomy" id="209559"/>
    <lineage>
        <taxon>Eukaryota</taxon>
        <taxon>Fungi</taxon>
        <taxon>Dikarya</taxon>
        <taxon>Ascomycota</taxon>
        <taxon>Pezizomycotina</taxon>
        <taxon>Eurotiomycetes</taxon>
        <taxon>Eurotiomycetidae</taxon>
        <taxon>Eurotiales</taxon>
        <taxon>Aspergillaceae</taxon>
        <taxon>Aspergillus</taxon>
        <taxon>Aspergillus subgen. Circumdati</taxon>
    </lineage>
</organism>
<dbReference type="EMBL" id="SPNV01000250">
    <property type="protein sequence ID" value="KAF5857563.1"/>
    <property type="molecule type" value="Genomic_DNA"/>
</dbReference>
<dbReference type="InterPro" id="IPR036259">
    <property type="entry name" value="MFS_trans_sf"/>
</dbReference>
<reference evidence="6 7" key="1">
    <citation type="submission" date="2019-04" db="EMBL/GenBank/DDBJ databases">
        <title>Aspergillus burnettii sp. nov., novel species from soil in southeast Queensland.</title>
        <authorList>
            <person name="Gilchrist C.L.M."/>
            <person name="Pitt J.I."/>
            <person name="Lange L."/>
            <person name="Lacey H.J."/>
            <person name="Vuong D."/>
            <person name="Midgley D.J."/>
            <person name="Greenfield P."/>
            <person name="Bradbury M."/>
            <person name="Lacey E."/>
            <person name="Busk P.K."/>
            <person name="Pilgaard B."/>
            <person name="Chooi Y.H."/>
            <person name="Piggott A.M."/>
        </authorList>
    </citation>
    <scope>NUCLEOTIDE SEQUENCE [LARGE SCALE GENOMIC DNA]</scope>
    <source>
        <strain evidence="6 7">FRR 5400</strain>
    </source>
</reference>
<feature type="region of interest" description="Disordered" evidence="3">
    <location>
        <begin position="1"/>
        <end position="27"/>
    </location>
</feature>
<keyword evidence="4" id="KW-0472">Membrane</keyword>
<dbReference type="InterPro" id="IPR050327">
    <property type="entry name" value="Proton-linked_MCT"/>
</dbReference>
<evidence type="ECO:0000313" key="7">
    <source>
        <dbReference type="Proteomes" id="UP000541154"/>
    </source>
</evidence>
<keyword evidence="4" id="KW-0812">Transmembrane</keyword>
<feature type="transmembrane region" description="Helical" evidence="4">
    <location>
        <begin position="279"/>
        <end position="300"/>
    </location>
</feature>
<comment type="caution">
    <text evidence="6">The sequence shown here is derived from an EMBL/GenBank/DDBJ whole genome shotgun (WGS) entry which is preliminary data.</text>
</comment>
<dbReference type="Pfam" id="PF07690">
    <property type="entry name" value="MFS_1"/>
    <property type="match status" value="1"/>
</dbReference>
<sequence>MEDKDGEKTPQILCKEPSIPSPTESSQAFDLEREYNDPKLPPVDGGLHAWLFLAACFMVEGTVWGFAACFGVFQNYYRNDPAFQGSHAIAAIGTCAMGMAYLLSPIVMAILIALPRLQRWASTIAFVVISLSLALSSFSKNVTHLILSQGIAYGTAGCFAYAPSILFMPDWFVKKKSLAFGIVWVNHCPQPIQLISPSNQTETLTNAPTQSGSGLTGIIFPLILQSLLDNYGWQTTLRICSVAIFTLAAPFMLFHKPRIPRRTINFAQLDLSFHRNRTYLIYQAGNIIQSVGFFLPQIFLPSYAELLGAKGLQASSTITVFNISNMFGCIFIGYLADRCHVTKCILISTIGAVLSTFLLWGLSVHLAPLYLFSVLYGCTGGSFSSSWSATSNEVRKSHPSADVSMVFAFMETGRGIGNVVSGPLSESLLKLGLWEGRAFGAYGTSYGVLVVLTGVTTLMGGVSVVARTFRWI</sequence>
<evidence type="ECO:0000313" key="6">
    <source>
        <dbReference type="EMBL" id="KAF5857563.1"/>
    </source>
</evidence>
<comment type="similarity">
    <text evidence="2">Belongs to the major facilitator superfamily. Monocarboxylate porter (TC 2.A.1.13) family.</text>
</comment>
<name>A0A8H6A199_PETAA</name>
<dbReference type="InterPro" id="IPR020846">
    <property type="entry name" value="MFS_dom"/>
</dbReference>
<gene>
    <name evidence="6" type="ORF">ETB97_005629</name>
</gene>
<feature type="transmembrane region" description="Helical" evidence="4">
    <location>
        <begin position="345"/>
        <end position="367"/>
    </location>
</feature>
<feature type="transmembrane region" description="Helical" evidence="4">
    <location>
        <begin position="150"/>
        <end position="168"/>
    </location>
</feature>
<dbReference type="SUPFAM" id="SSF103473">
    <property type="entry name" value="MFS general substrate transporter"/>
    <property type="match status" value="2"/>
</dbReference>
<keyword evidence="7" id="KW-1185">Reference proteome</keyword>
<dbReference type="PROSITE" id="PS50850">
    <property type="entry name" value="MFS"/>
    <property type="match status" value="1"/>
</dbReference>
<feature type="transmembrane region" description="Helical" evidence="4">
    <location>
        <begin position="446"/>
        <end position="466"/>
    </location>
</feature>
<dbReference type="PANTHER" id="PTHR11360">
    <property type="entry name" value="MONOCARBOXYLATE TRANSPORTER"/>
    <property type="match status" value="1"/>
</dbReference>
<proteinExistence type="inferred from homology"/>
<dbReference type="AlphaFoldDB" id="A0A8H6A199"/>
<dbReference type="PANTHER" id="PTHR11360:SF287">
    <property type="entry name" value="MFS MONOCARBOXYLATE TRANSPORTER"/>
    <property type="match status" value="1"/>
</dbReference>
<feature type="transmembrane region" description="Helical" evidence="4">
    <location>
        <begin position="89"/>
        <end position="114"/>
    </location>
</feature>
<feature type="transmembrane region" description="Helical" evidence="4">
    <location>
        <begin position="312"/>
        <end position="336"/>
    </location>
</feature>
<feature type="domain" description="Major facilitator superfamily (MFS) profile" evidence="5">
    <location>
        <begin position="278"/>
        <end position="472"/>
    </location>
</feature>
<dbReference type="Proteomes" id="UP000541154">
    <property type="component" value="Unassembled WGS sequence"/>
</dbReference>
<dbReference type="GO" id="GO:0022857">
    <property type="term" value="F:transmembrane transporter activity"/>
    <property type="evidence" value="ECO:0007669"/>
    <property type="project" value="InterPro"/>
</dbReference>
<dbReference type="GO" id="GO:0016020">
    <property type="term" value="C:membrane"/>
    <property type="evidence" value="ECO:0007669"/>
    <property type="project" value="UniProtKB-SubCell"/>
</dbReference>
<evidence type="ECO:0000256" key="4">
    <source>
        <dbReference type="SAM" id="Phobius"/>
    </source>
</evidence>
<accession>A0A8H6A199</accession>
<evidence type="ECO:0000256" key="1">
    <source>
        <dbReference type="ARBA" id="ARBA00004141"/>
    </source>
</evidence>
<keyword evidence="4" id="KW-1133">Transmembrane helix</keyword>
<evidence type="ECO:0000256" key="3">
    <source>
        <dbReference type="SAM" id="MobiDB-lite"/>
    </source>
</evidence>
<dbReference type="InterPro" id="IPR011701">
    <property type="entry name" value="MFS"/>
</dbReference>
<comment type="subcellular location">
    <subcellularLocation>
        <location evidence="1">Membrane</location>
        <topology evidence="1">Multi-pass membrane protein</topology>
    </subcellularLocation>
</comment>
<dbReference type="Gene3D" id="1.20.1250.20">
    <property type="entry name" value="MFS general substrate transporter like domains"/>
    <property type="match status" value="2"/>
</dbReference>
<feature type="transmembrane region" description="Helical" evidence="4">
    <location>
        <begin position="49"/>
        <end position="77"/>
    </location>
</feature>
<evidence type="ECO:0000256" key="2">
    <source>
        <dbReference type="ARBA" id="ARBA00006727"/>
    </source>
</evidence>
<protein>
    <recommendedName>
        <fullName evidence="5">Major facilitator superfamily (MFS) profile domain-containing protein</fullName>
    </recommendedName>
</protein>
<feature type="transmembrane region" description="Helical" evidence="4">
    <location>
        <begin position="120"/>
        <end position="138"/>
    </location>
</feature>